<dbReference type="Gene3D" id="1.25.40.10">
    <property type="entry name" value="Tetratricopeptide repeat domain"/>
    <property type="match status" value="6"/>
</dbReference>
<evidence type="ECO:0000256" key="1">
    <source>
        <dbReference type="ARBA" id="ARBA00022737"/>
    </source>
</evidence>
<organism evidence="3 4">
    <name type="scientific">Hibiscus sabdariffa</name>
    <name type="common">roselle</name>
    <dbReference type="NCBI Taxonomy" id="183260"/>
    <lineage>
        <taxon>Eukaryota</taxon>
        <taxon>Viridiplantae</taxon>
        <taxon>Streptophyta</taxon>
        <taxon>Embryophyta</taxon>
        <taxon>Tracheophyta</taxon>
        <taxon>Spermatophyta</taxon>
        <taxon>Magnoliopsida</taxon>
        <taxon>eudicotyledons</taxon>
        <taxon>Gunneridae</taxon>
        <taxon>Pentapetalae</taxon>
        <taxon>rosids</taxon>
        <taxon>malvids</taxon>
        <taxon>Malvales</taxon>
        <taxon>Malvaceae</taxon>
        <taxon>Malvoideae</taxon>
        <taxon>Hibiscus</taxon>
    </lineage>
</organism>
<reference evidence="3 4" key="1">
    <citation type="journal article" date="2024" name="G3 (Bethesda)">
        <title>Genome assembly of Hibiscus sabdariffa L. provides insights into metabolisms of medicinal natural products.</title>
        <authorList>
            <person name="Kim T."/>
        </authorList>
    </citation>
    <scope>NUCLEOTIDE SEQUENCE [LARGE SCALE GENOMIC DNA]</scope>
    <source>
        <strain evidence="3">TK-2024</strain>
        <tissue evidence="3">Old leaves</tissue>
    </source>
</reference>
<dbReference type="PROSITE" id="PS51375">
    <property type="entry name" value="PPR"/>
    <property type="match status" value="6"/>
</dbReference>
<keyword evidence="1" id="KW-0677">Repeat</keyword>
<dbReference type="InterPro" id="IPR002885">
    <property type="entry name" value="PPR_rpt"/>
</dbReference>
<name>A0ABR2D5I8_9ROSI</name>
<dbReference type="Pfam" id="PF01535">
    <property type="entry name" value="PPR"/>
    <property type="match status" value="4"/>
</dbReference>
<feature type="repeat" description="PPR" evidence="2">
    <location>
        <begin position="181"/>
        <end position="215"/>
    </location>
</feature>
<evidence type="ECO:0000313" key="3">
    <source>
        <dbReference type="EMBL" id="KAK8529435.1"/>
    </source>
</evidence>
<dbReference type="EMBL" id="JBBPBM010000036">
    <property type="protein sequence ID" value="KAK8529435.1"/>
    <property type="molecule type" value="Genomic_DNA"/>
</dbReference>
<gene>
    <name evidence="3" type="ORF">V6N12_060217</name>
</gene>
<feature type="repeat" description="PPR" evidence="2">
    <location>
        <begin position="385"/>
        <end position="419"/>
    </location>
</feature>
<feature type="repeat" description="PPR" evidence="2">
    <location>
        <begin position="523"/>
        <end position="557"/>
    </location>
</feature>
<evidence type="ECO:0000313" key="4">
    <source>
        <dbReference type="Proteomes" id="UP001472677"/>
    </source>
</evidence>
<comment type="caution">
    <text evidence="3">The sequence shown here is derived from an EMBL/GenBank/DDBJ whole genome shotgun (WGS) entry which is preliminary data.</text>
</comment>
<sequence length="671" mass="75239">MCRWQRDENATRSMRPGSIFLSVVRTLTILAPPKSKTFASCCDPNHQLGVYYKNERINELIKGRRIHDAQNLFDQMSARDSITYNLLISGHGRYGNPKQALYLYKEMVSQGIKETGPTFSSVITVCGNEGFYTEGVQVHCRVISLGFGLNLFIGSSLVNLYLRMGLVDVAWKLFDQLPQRNLAVWNLMLNGFLELGKLKELFVLHGQMRWEGVEPNGLSFCYLIRACCNGRFLDQGKKLHCHVIKVGWVECNDFVANALVDFYSACGIFIDARKAFLLIPVEDLISWNSIISVYAENDLLSDAIELFSRMHFWDKKPSIRCFSGLLGLSSRRGDILLGREIHCFITKVGFDSGSVHIQSALIDMYGKCGDIESSLSVYGSASKRTSECCNSLITSLLHCGITDDVFEMFGLMVDEGIKIDEVTLSTTLKALSLTTWASLDSCRLLHCCAIKSGYESDVAVSCSLIDVYSRCGHFELSRKIFEILPSPNIFCFASIINGYARNGLGSESVRLLETMIWKGLVPDKVTFLCVLNGCNHAGLVEEGKFVFNLMKSYDIFPERQHFSCMIDLLGRAGLVCEAEELLQQAPGGGDSVMWSSLLRSCRVHKNEIVGKRVAKVLMELDQEDFAIYLQVSNFYSEVGEFEASLHIRELAMARKLTREIGHSSIEVKTYC</sequence>
<feature type="repeat" description="PPR" evidence="2">
    <location>
        <begin position="80"/>
        <end position="114"/>
    </location>
</feature>
<protein>
    <recommendedName>
        <fullName evidence="5">Pentatricopeptide repeat-containing protein</fullName>
    </recommendedName>
</protein>
<accession>A0ABR2D5I8</accession>
<proteinExistence type="predicted"/>
<dbReference type="Pfam" id="PF13041">
    <property type="entry name" value="PPR_2"/>
    <property type="match status" value="3"/>
</dbReference>
<evidence type="ECO:0008006" key="5">
    <source>
        <dbReference type="Google" id="ProtNLM"/>
    </source>
</evidence>
<dbReference type="NCBIfam" id="TIGR00756">
    <property type="entry name" value="PPR"/>
    <property type="match status" value="4"/>
</dbReference>
<dbReference type="InterPro" id="IPR011990">
    <property type="entry name" value="TPR-like_helical_dom_sf"/>
</dbReference>
<dbReference type="InterPro" id="IPR046960">
    <property type="entry name" value="PPR_At4g14850-like_plant"/>
</dbReference>
<feature type="repeat" description="PPR" evidence="2">
    <location>
        <begin position="488"/>
        <end position="522"/>
    </location>
</feature>
<feature type="repeat" description="PPR" evidence="2">
    <location>
        <begin position="283"/>
        <end position="317"/>
    </location>
</feature>
<keyword evidence="4" id="KW-1185">Reference proteome</keyword>
<dbReference type="PANTHER" id="PTHR24015">
    <property type="entry name" value="OS07G0578800 PROTEIN-RELATED"/>
    <property type="match status" value="1"/>
</dbReference>
<dbReference type="Proteomes" id="UP001472677">
    <property type="component" value="Unassembled WGS sequence"/>
</dbReference>
<dbReference type="PANTHER" id="PTHR24015:SF2012">
    <property type="entry name" value="PENTACOTRIPEPTIDE-REPEAT REGION OF PRORP DOMAIN-CONTAINING PROTEIN"/>
    <property type="match status" value="1"/>
</dbReference>
<evidence type="ECO:0000256" key="2">
    <source>
        <dbReference type="PROSITE-ProRule" id="PRU00708"/>
    </source>
</evidence>